<feature type="region of interest" description="Disordered" evidence="1">
    <location>
        <begin position="1"/>
        <end position="22"/>
    </location>
</feature>
<gene>
    <name evidence="2" type="ORF">PGLA2088_LOCUS17217</name>
</gene>
<dbReference type="AlphaFoldDB" id="A0A813JBG1"/>
<sequence length="157" mass="17808">ELQRKALASTWDSDSCTAGRLSGDFQDIRDERRKAASRCALQDAEAERRRADTAETEVKQAQLQLDEQERQLEDEASKLRASRSEAERRRADTAETEVKQAQLQLDEQERQLEDEVNELSSLRTVKTCATGFGIPRDWADCQQRACSTRGSLQMLAC</sequence>
<reference evidence="2" key="1">
    <citation type="submission" date="2021-02" db="EMBL/GenBank/DDBJ databases">
        <authorList>
            <person name="Dougan E. K."/>
            <person name="Rhodes N."/>
            <person name="Thang M."/>
            <person name="Chan C."/>
        </authorList>
    </citation>
    <scope>NUCLEOTIDE SEQUENCE</scope>
</reference>
<organism evidence="2 3">
    <name type="scientific">Polarella glacialis</name>
    <name type="common">Dinoflagellate</name>
    <dbReference type="NCBI Taxonomy" id="89957"/>
    <lineage>
        <taxon>Eukaryota</taxon>
        <taxon>Sar</taxon>
        <taxon>Alveolata</taxon>
        <taxon>Dinophyceae</taxon>
        <taxon>Suessiales</taxon>
        <taxon>Suessiaceae</taxon>
        <taxon>Polarella</taxon>
    </lineage>
</organism>
<accession>A0A813JBG1</accession>
<evidence type="ECO:0000256" key="1">
    <source>
        <dbReference type="SAM" id="MobiDB-lite"/>
    </source>
</evidence>
<comment type="caution">
    <text evidence="2">The sequence shown here is derived from an EMBL/GenBank/DDBJ whole genome shotgun (WGS) entry which is preliminary data.</text>
</comment>
<name>A0A813JBG1_POLGL</name>
<feature type="region of interest" description="Disordered" evidence="1">
    <location>
        <begin position="38"/>
        <end position="109"/>
    </location>
</feature>
<dbReference type="Proteomes" id="UP000626109">
    <property type="component" value="Unassembled WGS sequence"/>
</dbReference>
<feature type="compositionally biased region" description="Basic and acidic residues" evidence="1">
    <location>
        <begin position="67"/>
        <end position="98"/>
    </location>
</feature>
<protein>
    <submittedName>
        <fullName evidence="2">Uncharacterized protein</fullName>
    </submittedName>
</protein>
<evidence type="ECO:0000313" key="3">
    <source>
        <dbReference type="Proteomes" id="UP000626109"/>
    </source>
</evidence>
<feature type="compositionally biased region" description="Basic and acidic residues" evidence="1">
    <location>
        <begin position="45"/>
        <end position="58"/>
    </location>
</feature>
<evidence type="ECO:0000313" key="2">
    <source>
        <dbReference type="EMBL" id="CAE8669531.1"/>
    </source>
</evidence>
<feature type="non-terminal residue" evidence="2">
    <location>
        <position position="157"/>
    </location>
</feature>
<dbReference type="EMBL" id="CAJNNW010022622">
    <property type="protein sequence ID" value="CAE8669531.1"/>
    <property type="molecule type" value="Genomic_DNA"/>
</dbReference>
<proteinExistence type="predicted"/>